<keyword evidence="4" id="KW-0479">Metal-binding</keyword>
<dbReference type="Proteomes" id="UP000824469">
    <property type="component" value="Unassembled WGS sequence"/>
</dbReference>
<dbReference type="GO" id="GO:0005737">
    <property type="term" value="C:cytoplasm"/>
    <property type="evidence" value="ECO:0007669"/>
    <property type="project" value="UniProtKB-SubCell"/>
</dbReference>
<feature type="region of interest" description="Disordered" evidence="6">
    <location>
        <begin position="126"/>
        <end position="151"/>
    </location>
</feature>
<reference evidence="8 9" key="1">
    <citation type="journal article" date="2021" name="Nat. Plants">
        <title>The Taxus genome provides insights into paclitaxel biosynthesis.</title>
        <authorList>
            <person name="Xiong X."/>
            <person name="Gou J."/>
            <person name="Liao Q."/>
            <person name="Li Y."/>
            <person name="Zhou Q."/>
            <person name="Bi G."/>
            <person name="Li C."/>
            <person name="Du R."/>
            <person name="Wang X."/>
            <person name="Sun T."/>
            <person name="Guo L."/>
            <person name="Liang H."/>
            <person name="Lu P."/>
            <person name="Wu Y."/>
            <person name="Zhang Z."/>
            <person name="Ro D.K."/>
            <person name="Shang Y."/>
            <person name="Huang S."/>
            <person name="Yan J."/>
        </authorList>
    </citation>
    <scope>NUCLEOTIDE SEQUENCE [LARGE SCALE GENOMIC DNA]</scope>
    <source>
        <strain evidence="8">Ta-2019</strain>
    </source>
</reference>
<evidence type="ECO:0000256" key="5">
    <source>
        <dbReference type="PROSITE-ProRule" id="PRU01131"/>
    </source>
</evidence>
<dbReference type="OMA" id="KEKCYLE"/>
<feature type="zinc finger region" description="FLZ-type" evidence="5">
    <location>
        <begin position="74"/>
        <end position="118"/>
    </location>
</feature>
<dbReference type="PANTHER" id="PTHR33059:SF4">
    <property type="entry name" value="FCS-LIKE ZINC FINGER 5"/>
    <property type="match status" value="1"/>
</dbReference>
<dbReference type="Pfam" id="PF04570">
    <property type="entry name" value="zf-FLZ"/>
    <property type="match status" value="1"/>
</dbReference>
<accession>A0AA38KEM5</accession>
<comment type="similarity">
    <text evidence="2">Belongs to the FLZ family.</text>
</comment>
<feature type="compositionally biased region" description="Polar residues" evidence="6">
    <location>
        <begin position="138"/>
        <end position="151"/>
    </location>
</feature>
<organism evidence="8 9">
    <name type="scientific">Taxus chinensis</name>
    <name type="common">Chinese yew</name>
    <name type="synonym">Taxus wallichiana var. chinensis</name>
    <dbReference type="NCBI Taxonomy" id="29808"/>
    <lineage>
        <taxon>Eukaryota</taxon>
        <taxon>Viridiplantae</taxon>
        <taxon>Streptophyta</taxon>
        <taxon>Embryophyta</taxon>
        <taxon>Tracheophyta</taxon>
        <taxon>Spermatophyta</taxon>
        <taxon>Pinopsida</taxon>
        <taxon>Pinidae</taxon>
        <taxon>Conifers II</taxon>
        <taxon>Cupressales</taxon>
        <taxon>Taxaceae</taxon>
        <taxon>Taxus</taxon>
    </lineage>
</organism>
<evidence type="ECO:0000256" key="2">
    <source>
        <dbReference type="ARBA" id="ARBA00009374"/>
    </source>
</evidence>
<keyword evidence="9" id="KW-1185">Reference proteome</keyword>
<feature type="region of interest" description="Disordered" evidence="6">
    <location>
        <begin position="1"/>
        <end position="36"/>
    </location>
</feature>
<dbReference type="EMBL" id="JAHRHJ020000008">
    <property type="protein sequence ID" value="KAH9305733.1"/>
    <property type="molecule type" value="Genomic_DNA"/>
</dbReference>
<dbReference type="AlphaFoldDB" id="A0AA38KEM5"/>
<evidence type="ECO:0000313" key="8">
    <source>
        <dbReference type="EMBL" id="KAH9305733.1"/>
    </source>
</evidence>
<evidence type="ECO:0000259" key="7">
    <source>
        <dbReference type="PROSITE" id="PS51795"/>
    </source>
</evidence>
<evidence type="ECO:0000256" key="6">
    <source>
        <dbReference type="SAM" id="MobiDB-lite"/>
    </source>
</evidence>
<dbReference type="GO" id="GO:0046872">
    <property type="term" value="F:metal ion binding"/>
    <property type="evidence" value="ECO:0007669"/>
    <property type="project" value="UniProtKB-KW"/>
</dbReference>
<feature type="domain" description="FLZ-type" evidence="7">
    <location>
        <begin position="74"/>
        <end position="118"/>
    </location>
</feature>
<sequence length="151" mass="16570">MHLGKRPRPPPGSPMRRSTSSMALLAEEEGQSQQDPINGVLVGSEQRPVHSVAVFRPFMSLSPFAQFLAPQTDYFLQACSLCKLRLGPGKDIYMYRGDAAFCSAECRNEQIVVDERMEKCAVVMRKKESPSANRHRSQSAAGANPSTLTAA</sequence>
<gene>
    <name evidence="8" type="ORF">KI387_010137</name>
</gene>
<evidence type="ECO:0000256" key="1">
    <source>
        <dbReference type="ARBA" id="ARBA00004496"/>
    </source>
</evidence>
<evidence type="ECO:0000313" key="9">
    <source>
        <dbReference type="Proteomes" id="UP000824469"/>
    </source>
</evidence>
<comment type="caution">
    <text evidence="8">The sequence shown here is derived from an EMBL/GenBank/DDBJ whole genome shotgun (WGS) entry which is preliminary data.</text>
</comment>
<protein>
    <recommendedName>
        <fullName evidence="7">FLZ-type domain-containing protein</fullName>
    </recommendedName>
</protein>
<evidence type="ECO:0000256" key="3">
    <source>
        <dbReference type="ARBA" id="ARBA00022490"/>
    </source>
</evidence>
<comment type="subcellular location">
    <subcellularLocation>
        <location evidence="1">Cytoplasm</location>
    </subcellularLocation>
</comment>
<evidence type="ECO:0000256" key="4">
    <source>
        <dbReference type="ARBA" id="ARBA00022723"/>
    </source>
</evidence>
<dbReference type="PROSITE" id="PS51795">
    <property type="entry name" value="ZF_FLZ"/>
    <property type="match status" value="1"/>
</dbReference>
<dbReference type="PANTHER" id="PTHR33059">
    <property type="entry name" value="FCS-LIKE ZINC FINGER 5"/>
    <property type="match status" value="1"/>
</dbReference>
<keyword evidence="3" id="KW-0963">Cytoplasm</keyword>
<name>A0AA38KEM5_TAXCH</name>
<proteinExistence type="inferred from homology"/>
<dbReference type="InterPro" id="IPR007650">
    <property type="entry name" value="Zf-FLZ_dom"/>
</dbReference>